<dbReference type="PATRIC" id="fig|224013.5.peg.31"/>
<evidence type="ECO:0000313" key="2">
    <source>
        <dbReference type="Proteomes" id="UP000062645"/>
    </source>
</evidence>
<dbReference type="STRING" id="224013.ACX27_00145"/>
<protein>
    <submittedName>
        <fullName evidence="1">Uncharacterized protein</fullName>
    </submittedName>
</protein>
<dbReference type="AlphaFoldDB" id="A0A0M4STQ4"/>
<dbReference type="KEGG" id="npz:ACX27_00145"/>
<reference evidence="1 2" key="2">
    <citation type="journal article" date="2016" name="Genome Announc.">
        <title>Draft Genome Sequence of the N2-Fixing Cyanobacterium Nostoc piscinale CENA21, Isolated from the Brazilian Amazon Floodplain.</title>
        <authorList>
            <person name="Leao T."/>
            <person name="Guimaraes P.I."/>
            <person name="de Melo A.G."/>
            <person name="Ramos R.T."/>
            <person name="Leao P.N."/>
            <person name="Silva A."/>
            <person name="Fiore M.F."/>
            <person name="Schneider M.P."/>
        </authorList>
    </citation>
    <scope>NUCLEOTIDE SEQUENCE [LARGE SCALE GENOMIC DNA]</scope>
    <source>
        <strain evidence="1 2">CENA21</strain>
    </source>
</reference>
<keyword evidence="2" id="KW-1185">Reference proteome</keyword>
<dbReference type="Proteomes" id="UP000062645">
    <property type="component" value="Chromosome"/>
</dbReference>
<proteinExistence type="predicted"/>
<reference evidence="2" key="1">
    <citation type="submission" date="2015-07" db="EMBL/GenBank/DDBJ databases">
        <title>Genome Of Nitrogen-Fixing Cyanobacterium Nostoc piscinale CENA21 From Solimoes/Amazon River Floodplain Sediments And Comparative Genomics To Uncover Biosynthetic Natural Products Potential.</title>
        <authorList>
            <person name="Leao T.F."/>
            <person name="Leao P.N."/>
            <person name="Guimaraes P.I."/>
            <person name="de Melo A.G.C."/>
            <person name="Ramos R.T.J."/>
            <person name="Silva A."/>
            <person name="Fiore M.F."/>
            <person name="Schneider M.P.C."/>
        </authorList>
    </citation>
    <scope>NUCLEOTIDE SEQUENCE [LARGE SCALE GENOMIC DNA]</scope>
    <source>
        <strain evidence="2">CENA21</strain>
    </source>
</reference>
<name>A0A0M4STQ4_9NOSO</name>
<accession>A0A0M4STQ4</accession>
<sequence length="62" mass="6691">MQQIQTEEFFYDSSTAVSCGNNTNGAVVVNITDSSLTSLSPATAQGVPNNSYGFVRFRVKIK</sequence>
<dbReference type="EMBL" id="CP012036">
    <property type="protein sequence ID" value="ALF51609.1"/>
    <property type="molecule type" value="Genomic_DNA"/>
</dbReference>
<organism evidence="1 2">
    <name type="scientific">Nostoc piscinale CENA21</name>
    <dbReference type="NCBI Taxonomy" id="224013"/>
    <lineage>
        <taxon>Bacteria</taxon>
        <taxon>Bacillati</taxon>
        <taxon>Cyanobacteriota</taxon>
        <taxon>Cyanophyceae</taxon>
        <taxon>Nostocales</taxon>
        <taxon>Nostocaceae</taxon>
        <taxon>Nostoc</taxon>
    </lineage>
</organism>
<evidence type="ECO:0000313" key="1">
    <source>
        <dbReference type="EMBL" id="ALF51609.1"/>
    </source>
</evidence>
<gene>
    <name evidence="1" type="ORF">ACX27_00145</name>
</gene>